<reference key="2">
    <citation type="submission" date="2011-04" db="EMBL/GenBank/DDBJ databases">
        <title>Complete sequence of chromosome of Haliscomenobacter hydrossis DSM 1100.</title>
        <authorList>
            <consortium name="US DOE Joint Genome Institute (JGI-PGF)"/>
            <person name="Lucas S."/>
            <person name="Han J."/>
            <person name="Lapidus A."/>
            <person name="Bruce D."/>
            <person name="Goodwin L."/>
            <person name="Pitluck S."/>
            <person name="Peters L."/>
            <person name="Kyrpides N."/>
            <person name="Mavromatis K."/>
            <person name="Ivanova N."/>
            <person name="Ovchinnikova G."/>
            <person name="Pagani I."/>
            <person name="Daligault H."/>
            <person name="Detter J.C."/>
            <person name="Han C."/>
            <person name="Land M."/>
            <person name="Hauser L."/>
            <person name="Markowitz V."/>
            <person name="Cheng J.-F."/>
            <person name="Hugenholtz P."/>
            <person name="Woyke T."/>
            <person name="Wu D."/>
            <person name="Verbarg S."/>
            <person name="Frueling A."/>
            <person name="Brambilla E."/>
            <person name="Klenk H.-P."/>
            <person name="Eisen J.A."/>
        </authorList>
    </citation>
    <scope>NUCLEOTIDE SEQUENCE</scope>
    <source>
        <strain>DSM 1100</strain>
    </source>
</reference>
<evidence type="ECO:0000256" key="2">
    <source>
        <dbReference type="ARBA" id="ARBA00022603"/>
    </source>
</evidence>
<dbReference type="STRING" id="760192.Halhy_2794"/>
<organism evidence="8 9">
    <name type="scientific">Haliscomenobacter hydrossis (strain ATCC 27775 / DSM 1100 / LMG 10767 / O)</name>
    <dbReference type="NCBI Taxonomy" id="760192"/>
    <lineage>
        <taxon>Bacteria</taxon>
        <taxon>Pseudomonadati</taxon>
        <taxon>Bacteroidota</taxon>
        <taxon>Saprospiria</taxon>
        <taxon>Saprospirales</taxon>
        <taxon>Haliscomenobacteraceae</taxon>
        <taxon>Haliscomenobacter</taxon>
    </lineage>
</organism>
<dbReference type="PANTHER" id="PTHR33841">
    <property type="entry name" value="DNA METHYLTRANSFERASE YEEA-RELATED"/>
    <property type="match status" value="1"/>
</dbReference>
<sequence>MNFPSIDIQGSILSTDLLGKIRSEQANFQQGKDFYPDFTNAKLKDEISLAWQEAKGQWAIYKSKLARLKEGESGTTETRNFWISPLLTNLGYNLTFNRASEELNGKSFPIGYRDNSLDNYPIYVGGYNESLDKRPENKQLRVSPHAMLQEYLNYSEHLYGLVTNGRHLRLLRDASRITRLSYVEFNLEKMMEEDLYSDFVILYRVLHASRMPKKMDAGAESIIEKYHQEGLEAGSTIRSKLGDAVKSAILNLANGFINYPNNTQLRKALVDGQLNVDEYYRHQLRIIYRLLFLFVIEERNLVYADSKTPQTKRFAQIYFNYYSLLRLRKLARKLPPPEAQRHYDLWQSLVSTFSLFEQKEIGEKLGIMALQGDLFGYHAIRCSHYDLHQCHLSNAVLLNIIKSLGYFENENRTLIAVNYGGLDVEEFGSVYEGLLELKLEINPIVGSDNYSVNWKKQEGGREFQSHYTPEELVQPLIKHSLEYLIEDILLLYKQQKSNKESTIKALLKLKVCDVACGSGHILLSAARRIALAVAGVQTDEDQPNPLSIRKAMKEVVRNCIYGVDKNPLAVELCKIALWLEAYNPGEPLNFLDHHIKCGDAIVGLAHRSELENGIPDEAFKTLPGDDKTLAKIWRDRNVKERKRRDSKTIQLKADFENLTDSSAKEAMTEYKIFDELPETTPDEIERKAKAYNKFIDSKGFTFLKAMADLQVAQFFISKTETTKDYLMTDADFRLILKGYKGWQDRKVAKATAVASMLNFFHWFIEFPEVFNEGGFDCVLGNPPFLGGSKISTLYGFNFLNYLTSVFVCSNGVADFVTYFFKRDFQILKENKFLSLITTDKISQGSTRSAALDFLCNYGSIIYSIKSMKWPGTAAITIAIVTYVKGDWQSKRILNGKEVDHINSLLEIEESTNRTFPLQVNKNKSYTGVKVYGEGFVLSPSVARELLLQEHNKYVIFPYITGDDIADSPTISPSRYVINFFNWPLSRYSILEWNSLENDYKEKVIERLNNKKSLVKAPFWYKGYVAQDFSIPWSIVKEQVKPERDKVKNNDTAKEFWWQYERSRTELYDTIKQHENVLVLAQTAKYIAPTFMPNDCIHSVKVIVFTPRRFSFYCYIQSSIYSEWVWKYGTKMGSTTIQFFASTCFENMPFPSYVDTKESDDLEKIGKIYHDHRKQLMSKIHLGLTKTYNLFHAKELNNQTINYEDKQVLFLQKHLEKTVHTLSFDEAIQGIIKLRELHLQMDEAVLNAYGWTDIPLRHDFYEVEYLPENDRVRFTIHPDARKEVLKRLLELNHKIHEEEENAGLLNKPKPSDKKPRKVSKPKVSNTQLLFPMRPETAYTGIYSMQDIHRITKLSTSRIKAWLDQLSADNYEGISHDNASADQPLLLNFYGIYELIVIHDLRENQIPLRDILDARTWLKQRFGENKPNFYPFASQKVLNTIGKAGKEIIFTDEKTGDRRTLGKGNAQLNFDFIKDFLKRIVFDQEMVSRLYLSDSRLLVIDPNLAGGRPCTTDSGILIDTIKSMHLASKDTKYIADIYEISEETVKDALAFELASSLN</sequence>
<dbReference type="InterPro" id="IPR002052">
    <property type="entry name" value="DNA_methylase_N6_adenine_CS"/>
</dbReference>
<evidence type="ECO:0000256" key="3">
    <source>
        <dbReference type="ARBA" id="ARBA00022679"/>
    </source>
</evidence>
<dbReference type="InterPro" id="IPR050953">
    <property type="entry name" value="N4_N6_ade-DNA_methylase"/>
</dbReference>
<dbReference type="EMBL" id="CP002691">
    <property type="protein sequence ID" value="AEE50662.1"/>
    <property type="molecule type" value="Genomic_DNA"/>
</dbReference>
<feature type="region of interest" description="Disordered" evidence="6">
    <location>
        <begin position="1299"/>
        <end position="1324"/>
    </location>
</feature>
<dbReference type="EC" id="2.1.1.72" evidence="1"/>
<evidence type="ECO:0000256" key="4">
    <source>
        <dbReference type="ARBA" id="ARBA00022691"/>
    </source>
</evidence>
<dbReference type="PROSITE" id="PS00092">
    <property type="entry name" value="N6_MTASE"/>
    <property type="match status" value="1"/>
</dbReference>
<dbReference type="RefSeq" id="WP_013765210.1">
    <property type="nucleotide sequence ID" value="NC_015510.1"/>
</dbReference>
<evidence type="ECO:0000256" key="6">
    <source>
        <dbReference type="SAM" id="MobiDB-lite"/>
    </source>
</evidence>
<protein>
    <recommendedName>
        <fullName evidence="1">site-specific DNA-methyltransferase (adenine-specific)</fullName>
        <ecNumber evidence="1">2.1.1.72</ecNumber>
    </recommendedName>
</protein>
<dbReference type="Pfam" id="PF07669">
    <property type="entry name" value="Eco57I"/>
    <property type="match status" value="1"/>
</dbReference>
<dbReference type="GO" id="GO:0006304">
    <property type="term" value="P:DNA modification"/>
    <property type="evidence" value="ECO:0007669"/>
    <property type="project" value="InterPro"/>
</dbReference>
<dbReference type="HOGENOM" id="CLU_004385_0_0_10"/>
<evidence type="ECO:0000259" key="7">
    <source>
        <dbReference type="Pfam" id="PF07669"/>
    </source>
</evidence>
<dbReference type="InterPro" id="IPR029063">
    <property type="entry name" value="SAM-dependent_MTases_sf"/>
</dbReference>
<dbReference type="OrthoDB" id="32195at2"/>
<keyword evidence="9" id="KW-1185">Reference proteome</keyword>
<dbReference type="SUPFAM" id="SSF53335">
    <property type="entry name" value="S-adenosyl-L-methionine-dependent methyltransferases"/>
    <property type="match status" value="1"/>
</dbReference>
<reference evidence="8 9" key="1">
    <citation type="journal article" date="2011" name="Stand. Genomic Sci.">
        <title>Complete genome sequence of Haliscomenobacter hydrossis type strain (O).</title>
        <authorList>
            <consortium name="US DOE Joint Genome Institute (JGI-PGF)"/>
            <person name="Daligault H."/>
            <person name="Lapidus A."/>
            <person name="Zeytun A."/>
            <person name="Nolan M."/>
            <person name="Lucas S."/>
            <person name="Del Rio T.G."/>
            <person name="Tice H."/>
            <person name="Cheng J.F."/>
            <person name="Tapia R."/>
            <person name="Han C."/>
            <person name="Goodwin L."/>
            <person name="Pitluck S."/>
            <person name="Liolios K."/>
            <person name="Pagani I."/>
            <person name="Ivanova N."/>
            <person name="Huntemann M."/>
            <person name="Mavromatis K."/>
            <person name="Mikhailova N."/>
            <person name="Pati A."/>
            <person name="Chen A."/>
            <person name="Palaniappan K."/>
            <person name="Land M."/>
            <person name="Hauser L."/>
            <person name="Brambilla E.M."/>
            <person name="Rohde M."/>
            <person name="Verbarg S."/>
            <person name="Goker M."/>
            <person name="Bristow J."/>
            <person name="Eisen J.A."/>
            <person name="Markowitz V."/>
            <person name="Hugenholtz P."/>
            <person name="Kyrpides N.C."/>
            <person name="Klenk H.P."/>
            <person name="Woyke T."/>
        </authorList>
    </citation>
    <scope>NUCLEOTIDE SEQUENCE [LARGE SCALE GENOMIC DNA]</scope>
    <source>
        <strain evidence="9">ATCC 27775 / DSM 1100 / LMG 10767 / O</strain>
    </source>
</reference>
<dbReference type="GO" id="GO:0009007">
    <property type="term" value="F:site-specific DNA-methyltransferase (adenine-specific) activity"/>
    <property type="evidence" value="ECO:0007669"/>
    <property type="project" value="UniProtKB-EC"/>
</dbReference>
<dbReference type="InterPro" id="IPR011639">
    <property type="entry name" value="MethylTrfase_TaqI-like_dom"/>
</dbReference>
<dbReference type="eggNOG" id="COG1002">
    <property type="taxonomic scope" value="Bacteria"/>
</dbReference>
<comment type="catalytic activity">
    <reaction evidence="5">
        <text>a 2'-deoxyadenosine in DNA + S-adenosyl-L-methionine = an N(6)-methyl-2'-deoxyadenosine in DNA + S-adenosyl-L-homocysteine + H(+)</text>
        <dbReference type="Rhea" id="RHEA:15197"/>
        <dbReference type="Rhea" id="RHEA-COMP:12418"/>
        <dbReference type="Rhea" id="RHEA-COMP:12419"/>
        <dbReference type="ChEBI" id="CHEBI:15378"/>
        <dbReference type="ChEBI" id="CHEBI:57856"/>
        <dbReference type="ChEBI" id="CHEBI:59789"/>
        <dbReference type="ChEBI" id="CHEBI:90615"/>
        <dbReference type="ChEBI" id="CHEBI:90616"/>
        <dbReference type="EC" id="2.1.1.72"/>
    </reaction>
</comment>
<accession>F4L303</accession>
<proteinExistence type="predicted"/>
<gene>
    <name evidence="8" type="ordered locus">Halhy_2794</name>
</gene>
<dbReference type="REBASE" id="35647">
    <property type="entry name" value="Hhy1100ORF2794P"/>
</dbReference>
<dbReference type="Gene3D" id="3.40.50.150">
    <property type="entry name" value="Vaccinia Virus protein VP39"/>
    <property type="match status" value="2"/>
</dbReference>
<dbReference type="Proteomes" id="UP000008461">
    <property type="component" value="Chromosome"/>
</dbReference>
<evidence type="ECO:0000256" key="5">
    <source>
        <dbReference type="ARBA" id="ARBA00047942"/>
    </source>
</evidence>
<keyword evidence="4" id="KW-0949">S-adenosyl-L-methionine</keyword>
<dbReference type="PRINTS" id="PR00507">
    <property type="entry name" value="N12N6MTFRASE"/>
</dbReference>
<evidence type="ECO:0000313" key="8">
    <source>
        <dbReference type="EMBL" id="AEE50662.1"/>
    </source>
</evidence>
<evidence type="ECO:0000256" key="1">
    <source>
        <dbReference type="ARBA" id="ARBA00011900"/>
    </source>
</evidence>
<dbReference type="KEGG" id="hhy:Halhy_2794"/>
<dbReference type="GO" id="GO:0032259">
    <property type="term" value="P:methylation"/>
    <property type="evidence" value="ECO:0007669"/>
    <property type="project" value="UniProtKB-KW"/>
</dbReference>
<keyword evidence="3" id="KW-0808">Transferase</keyword>
<dbReference type="PANTHER" id="PTHR33841:SF1">
    <property type="entry name" value="DNA METHYLTRANSFERASE A"/>
    <property type="match status" value="1"/>
</dbReference>
<keyword evidence="2" id="KW-0489">Methyltransferase</keyword>
<evidence type="ECO:0000313" key="9">
    <source>
        <dbReference type="Proteomes" id="UP000008461"/>
    </source>
</evidence>
<dbReference type="eggNOG" id="COG2442">
    <property type="taxonomic scope" value="Bacteria"/>
</dbReference>
<name>F4L303_HALH1</name>
<dbReference type="GO" id="GO:0003676">
    <property type="term" value="F:nucleic acid binding"/>
    <property type="evidence" value="ECO:0007669"/>
    <property type="project" value="InterPro"/>
</dbReference>
<feature type="domain" description="Type II methyltransferase M.TaqI-like" evidence="7">
    <location>
        <begin position="558"/>
        <end position="846"/>
    </location>
</feature>